<proteinExistence type="predicted"/>
<dbReference type="Proteomes" id="UP001172457">
    <property type="component" value="Chromosome 3"/>
</dbReference>
<dbReference type="PANTHER" id="PTHR42648">
    <property type="entry name" value="TRANSPOSASE, PUTATIVE-RELATED"/>
    <property type="match status" value="1"/>
</dbReference>
<evidence type="ECO:0000313" key="2">
    <source>
        <dbReference type="Proteomes" id="UP001172457"/>
    </source>
</evidence>
<dbReference type="InterPro" id="IPR036397">
    <property type="entry name" value="RNaseH_sf"/>
</dbReference>
<keyword evidence="2" id="KW-1185">Reference proteome</keyword>
<evidence type="ECO:0008006" key="3">
    <source>
        <dbReference type="Google" id="ProtNLM"/>
    </source>
</evidence>
<dbReference type="SUPFAM" id="SSF53098">
    <property type="entry name" value="Ribonuclease H-like"/>
    <property type="match status" value="1"/>
</dbReference>
<dbReference type="EMBL" id="JARYMX010000003">
    <property type="protein sequence ID" value="KAJ9557028.1"/>
    <property type="molecule type" value="Genomic_DNA"/>
</dbReference>
<accession>A0AA38THD6</accession>
<dbReference type="PANTHER" id="PTHR42648:SF27">
    <property type="entry name" value="RNA-DIRECTED DNA POLYMERASE"/>
    <property type="match status" value="1"/>
</dbReference>
<protein>
    <recommendedName>
        <fullName evidence="3">Gag/pol protein</fullName>
    </recommendedName>
</protein>
<dbReference type="InterPro" id="IPR039537">
    <property type="entry name" value="Retrotran_Ty1/copia-like"/>
</dbReference>
<dbReference type="GO" id="GO:0003676">
    <property type="term" value="F:nucleic acid binding"/>
    <property type="evidence" value="ECO:0007669"/>
    <property type="project" value="InterPro"/>
</dbReference>
<comment type="caution">
    <text evidence="1">The sequence shown here is derived from an EMBL/GenBank/DDBJ whole genome shotgun (WGS) entry which is preliminary data.</text>
</comment>
<reference evidence="1" key="1">
    <citation type="submission" date="2023-03" db="EMBL/GenBank/DDBJ databases">
        <title>Chromosome-scale reference genome and RAD-based genetic map of yellow starthistle (Centaurea solstitialis) reveal putative structural variation and QTLs associated with invader traits.</title>
        <authorList>
            <person name="Reatini B."/>
            <person name="Cang F.A."/>
            <person name="Jiang Q."/>
            <person name="Mckibben M.T.W."/>
            <person name="Barker M.S."/>
            <person name="Rieseberg L.H."/>
            <person name="Dlugosch K.M."/>
        </authorList>
    </citation>
    <scope>NUCLEOTIDE SEQUENCE</scope>
    <source>
        <strain evidence="1">CAN-66</strain>
        <tissue evidence="1">Leaf</tissue>
    </source>
</reference>
<gene>
    <name evidence="1" type="ORF">OSB04_011642</name>
</gene>
<evidence type="ECO:0000313" key="1">
    <source>
        <dbReference type="EMBL" id="KAJ9557028.1"/>
    </source>
</evidence>
<name>A0AA38THD6_9ASTR</name>
<sequence>MMSRTTLPKSFWGYALETAARILNSAPTKKTNKTPFELWTGKMPKVSYMKIWGCEAYVKREASLKLDLRMVTLRNRRTRYEEDETPDLRNIIAS</sequence>
<organism evidence="1 2">
    <name type="scientific">Centaurea solstitialis</name>
    <name type="common">yellow star-thistle</name>
    <dbReference type="NCBI Taxonomy" id="347529"/>
    <lineage>
        <taxon>Eukaryota</taxon>
        <taxon>Viridiplantae</taxon>
        <taxon>Streptophyta</taxon>
        <taxon>Embryophyta</taxon>
        <taxon>Tracheophyta</taxon>
        <taxon>Spermatophyta</taxon>
        <taxon>Magnoliopsida</taxon>
        <taxon>eudicotyledons</taxon>
        <taxon>Gunneridae</taxon>
        <taxon>Pentapetalae</taxon>
        <taxon>asterids</taxon>
        <taxon>campanulids</taxon>
        <taxon>Asterales</taxon>
        <taxon>Asteraceae</taxon>
        <taxon>Carduoideae</taxon>
        <taxon>Cardueae</taxon>
        <taxon>Centaureinae</taxon>
        <taxon>Centaurea</taxon>
    </lineage>
</organism>
<dbReference type="Gene3D" id="3.30.420.10">
    <property type="entry name" value="Ribonuclease H-like superfamily/Ribonuclease H"/>
    <property type="match status" value="1"/>
</dbReference>
<dbReference type="AlphaFoldDB" id="A0AA38THD6"/>
<dbReference type="InterPro" id="IPR012337">
    <property type="entry name" value="RNaseH-like_sf"/>
</dbReference>